<dbReference type="PROSITE" id="PS50975">
    <property type="entry name" value="ATP_GRASP"/>
    <property type="match status" value="1"/>
</dbReference>
<proteinExistence type="predicted"/>
<evidence type="ECO:0000313" key="7">
    <source>
        <dbReference type="Proteomes" id="UP000320160"/>
    </source>
</evidence>
<protein>
    <submittedName>
        <fullName evidence="6">ATP-grasp domain-containing protein</fullName>
    </submittedName>
</protein>
<dbReference type="Pfam" id="PF21360">
    <property type="entry name" value="PylC-like_N"/>
    <property type="match status" value="1"/>
</dbReference>
<keyword evidence="2 4" id="KW-0547">Nucleotide-binding</keyword>
<dbReference type="GO" id="GO:0008716">
    <property type="term" value="F:D-alanine-D-alanine ligase activity"/>
    <property type="evidence" value="ECO:0007669"/>
    <property type="project" value="InterPro"/>
</dbReference>
<dbReference type="InterPro" id="IPR013815">
    <property type="entry name" value="ATP_grasp_subdomain_1"/>
</dbReference>
<reference evidence="6 7" key="1">
    <citation type="submission" date="2019-07" db="EMBL/GenBank/DDBJ databases">
        <authorList>
            <person name="Park M."/>
        </authorList>
    </citation>
    <scope>NUCLEOTIDE SEQUENCE [LARGE SCALE GENOMIC DNA]</scope>
    <source>
        <strain evidence="6 7">KCTC32445</strain>
    </source>
</reference>
<evidence type="ECO:0000256" key="1">
    <source>
        <dbReference type="ARBA" id="ARBA00022598"/>
    </source>
</evidence>
<dbReference type="SUPFAM" id="SSF51735">
    <property type="entry name" value="NAD(P)-binding Rossmann-fold domains"/>
    <property type="match status" value="1"/>
</dbReference>
<evidence type="ECO:0000313" key="6">
    <source>
        <dbReference type="EMBL" id="TSB02607.1"/>
    </source>
</evidence>
<dbReference type="NCBIfam" id="NF009402">
    <property type="entry name" value="PRK12767.1-1"/>
    <property type="match status" value="1"/>
</dbReference>
<dbReference type="Gene3D" id="3.40.50.20">
    <property type="match status" value="1"/>
</dbReference>
<feature type="domain" description="ATP-grasp" evidence="5">
    <location>
        <begin position="118"/>
        <end position="294"/>
    </location>
</feature>
<dbReference type="InterPro" id="IPR011761">
    <property type="entry name" value="ATP-grasp"/>
</dbReference>
<evidence type="ECO:0000256" key="2">
    <source>
        <dbReference type="ARBA" id="ARBA00022741"/>
    </source>
</evidence>
<dbReference type="Gene3D" id="3.30.470.20">
    <property type="entry name" value="ATP-grasp fold, B domain"/>
    <property type="match status" value="1"/>
</dbReference>
<evidence type="ECO:0000256" key="4">
    <source>
        <dbReference type="PROSITE-ProRule" id="PRU00409"/>
    </source>
</evidence>
<keyword evidence="3 4" id="KW-0067">ATP-binding</keyword>
<dbReference type="Proteomes" id="UP000320160">
    <property type="component" value="Unassembled WGS sequence"/>
</dbReference>
<evidence type="ECO:0000259" key="5">
    <source>
        <dbReference type="PROSITE" id="PS50975"/>
    </source>
</evidence>
<dbReference type="AlphaFoldDB" id="A0A553WD37"/>
<dbReference type="Pfam" id="PF15632">
    <property type="entry name" value="ATPgrasp_Ter"/>
    <property type="match status" value="1"/>
</dbReference>
<dbReference type="EMBL" id="VKKU01000002">
    <property type="protein sequence ID" value="TSB02607.1"/>
    <property type="molecule type" value="Genomic_DNA"/>
</dbReference>
<accession>A0A553WD37</accession>
<dbReference type="GO" id="GO:0046872">
    <property type="term" value="F:metal ion binding"/>
    <property type="evidence" value="ECO:0007669"/>
    <property type="project" value="InterPro"/>
</dbReference>
<sequence>MKIVVTGAGAVLGQGIIKSLKSASLPIRIIALDPNALSAGLHWTDEARLIPMATDPDYVSRIEAILDEVRPDAVLVGTDVELALFAQKRAEWEARFNTHILVSPANVIEIADDKFQTAQFLEANGLSNPRSVRAEDSAALEQLIESIGFPLIVKPRRGARAVGVSKVHNRTELDEALRGRSDLVVQQMAGEDDQEYTAGVLFFDNEVQASIVLRRDLRDGNTYRAYSGEFPEYEKYVHDLAHALKPYGPTNFQFRVDQHGVPRLFEINARFSGTTPMRALFGFNEVELCLRKLILGEDIAPPTIRHGTVIRFLEEQFLDHSQIAAVGRP</sequence>
<dbReference type="PANTHER" id="PTHR43585:SF2">
    <property type="entry name" value="ATP-GRASP ENZYME FSQD"/>
    <property type="match status" value="1"/>
</dbReference>
<comment type="caution">
    <text evidence="6">The sequence shown here is derived from an EMBL/GenBank/DDBJ whole genome shotgun (WGS) entry which is preliminary data.</text>
</comment>
<dbReference type="Pfam" id="PF07478">
    <property type="entry name" value="Dala_Dala_lig_C"/>
    <property type="match status" value="1"/>
</dbReference>
<organism evidence="6 7">
    <name type="scientific">Sphingorhabdus contaminans</name>
    <dbReference type="NCBI Taxonomy" id="1343899"/>
    <lineage>
        <taxon>Bacteria</taxon>
        <taxon>Pseudomonadati</taxon>
        <taxon>Pseudomonadota</taxon>
        <taxon>Alphaproteobacteria</taxon>
        <taxon>Sphingomonadales</taxon>
        <taxon>Sphingomonadaceae</taxon>
        <taxon>Sphingorhabdus</taxon>
    </lineage>
</organism>
<keyword evidence="1" id="KW-0436">Ligase</keyword>
<keyword evidence="7" id="KW-1185">Reference proteome</keyword>
<dbReference type="GO" id="GO:0005524">
    <property type="term" value="F:ATP binding"/>
    <property type="evidence" value="ECO:0007669"/>
    <property type="project" value="UniProtKB-UniRule"/>
</dbReference>
<dbReference type="OrthoDB" id="9765608at2"/>
<dbReference type="InterPro" id="IPR052032">
    <property type="entry name" value="ATP-dep_AA_Ligase"/>
</dbReference>
<dbReference type="InterPro" id="IPR048764">
    <property type="entry name" value="PylC_N"/>
</dbReference>
<dbReference type="InterPro" id="IPR036291">
    <property type="entry name" value="NAD(P)-bd_dom_sf"/>
</dbReference>
<dbReference type="Gene3D" id="3.30.1490.20">
    <property type="entry name" value="ATP-grasp fold, A domain"/>
    <property type="match status" value="1"/>
</dbReference>
<dbReference type="InterPro" id="IPR011095">
    <property type="entry name" value="Dala_Dala_lig_C"/>
</dbReference>
<dbReference type="PANTHER" id="PTHR43585">
    <property type="entry name" value="FUMIPYRROLE BIOSYNTHESIS PROTEIN C"/>
    <property type="match status" value="1"/>
</dbReference>
<evidence type="ECO:0000256" key="3">
    <source>
        <dbReference type="ARBA" id="ARBA00022840"/>
    </source>
</evidence>
<gene>
    <name evidence="6" type="ORF">FOM92_11605</name>
</gene>
<dbReference type="SUPFAM" id="SSF56059">
    <property type="entry name" value="Glutathione synthetase ATP-binding domain-like"/>
    <property type="match status" value="1"/>
</dbReference>
<name>A0A553WD37_9SPHN</name>